<reference evidence="6 7" key="1">
    <citation type="submission" date="2022-09" db="EMBL/GenBank/DDBJ databases">
        <title>Xylan utilization by haloarchaea-nanohaloarchaea associations.</title>
        <authorList>
            <person name="Yakimov M."/>
        </authorList>
    </citation>
    <scope>NUCLEOTIDE SEQUENCE [LARGE SCALE GENOMIC DNA]</scope>
    <source>
        <strain evidence="6 7">SVXNc</strain>
    </source>
</reference>
<dbReference type="PIRSF" id="PIRSF019239">
    <property type="entry name" value="MrpE"/>
    <property type="match status" value="1"/>
</dbReference>
<dbReference type="Pfam" id="PF01899">
    <property type="entry name" value="MNHE"/>
    <property type="match status" value="1"/>
</dbReference>
<comment type="subcellular location">
    <subcellularLocation>
        <location evidence="1">Cell membrane</location>
        <topology evidence="1">Multi-pass membrane protein</topology>
    </subcellularLocation>
</comment>
<keyword evidence="3" id="KW-0812">Transmembrane</keyword>
<dbReference type="InterPro" id="IPR002758">
    <property type="entry name" value="Cation_antiport_E"/>
</dbReference>
<evidence type="ECO:0000313" key="6">
    <source>
        <dbReference type="EMBL" id="WEL19539.1"/>
    </source>
</evidence>
<keyword evidence="5" id="KW-0472">Membrane</keyword>
<gene>
    <name evidence="6" type="primary">mnhE</name>
    <name evidence="6" type="ORF">SVXNc_0521</name>
</gene>
<organism evidence="6 7">
    <name type="scientific">Candidatus Nanohalococcus occultus</name>
    <dbReference type="NCBI Taxonomy" id="2978047"/>
    <lineage>
        <taxon>Archaea</taxon>
        <taxon>Candidatus Nanohalarchaeota</taxon>
        <taxon>Candidatus Nanohalarchaeota incertae sedis</taxon>
        <taxon>Candidatus Nanohalococcus</taxon>
    </lineage>
</organism>
<evidence type="ECO:0000313" key="7">
    <source>
        <dbReference type="Proteomes" id="UP001218034"/>
    </source>
</evidence>
<dbReference type="EMBL" id="CP104395">
    <property type="protein sequence ID" value="WEL19539.1"/>
    <property type="molecule type" value="Genomic_DNA"/>
</dbReference>
<protein>
    <submittedName>
        <fullName evidence="6">Multicomponent Na:H antiporter subunit E</fullName>
    </submittedName>
</protein>
<evidence type="ECO:0000256" key="2">
    <source>
        <dbReference type="ARBA" id="ARBA00022475"/>
    </source>
</evidence>
<dbReference type="PANTHER" id="PTHR34584">
    <property type="entry name" value="NA(+)/H(+) ANTIPORTER SUBUNIT E1"/>
    <property type="match status" value="1"/>
</dbReference>
<name>A0ABY8CIS0_9ARCH</name>
<dbReference type="Proteomes" id="UP001218034">
    <property type="component" value="Chromosome"/>
</dbReference>
<proteinExistence type="predicted"/>
<evidence type="ECO:0000256" key="4">
    <source>
        <dbReference type="ARBA" id="ARBA00022989"/>
    </source>
</evidence>
<sequence>MRKWVLYAFPMAVAWMFVNATFDGSSFIQGLVVSLPVSYVFRRFHPGGCKLIDLGNMVYVPRYLASFTKELFAANVDTTCRVLHPSKPIDPQMMRYHTSLENPVAITVLANSITLTPGTLVVDFFNDSYDFRINVLSGDVEGTRETVENWERQLSKIFGDGQ</sequence>
<keyword evidence="2" id="KW-1003">Cell membrane</keyword>
<dbReference type="PANTHER" id="PTHR34584:SF1">
    <property type="entry name" value="NA(+)_H(+) ANTIPORTER SUBUNIT E1"/>
    <property type="match status" value="1"/>
</dbReference>
<evidence type="ECO:0000256" key="3">
    <source>
        <dbReference type="ARBA" id="ARBA00022692"/>
    </source>
</evidence>
<evidence type="ECO:0000256" key="5">
    <source>
        <dbReference type="ARBA" id="ARBA00023136"/>
    </source>
</evidence>
<keyword evidence="4" id="KW-1133">Transmembrane helix</keyword>
<accession>A0ABY8CIS0</accession>
<keyword evidence="7" id="KW-1185">Reference proteome</keyword>
<evidence type="ECO:0000256" key="1">
    <source>
        <dbReference type="ARBA" id="ARBA00004651"/>
    </source>
</evidence>